<protein>
    <submittedName>
        <fullName evidence="1">Uncharacterized protein</fullName>
    </submittedName>
</protein>
<name>A0A1T2X895_9BACL</name>
<evidence type="ECO:0000313" key="1">
    <source>
        <dbReference type="EMBL" id="OPA76101.1"/>
    </source>
</evidence>
<dbReference type="InterPro" id="IPR038765">
    <property type="entry name" value="Papain-like_cys_pep_sf"/>
</dbReference>
<dbReference type="Proteomes" id="UP000190188">
    <property type="component" value="Unassembled WGS sequence"/>
</dbReference>
<evidence type="ECO:0000313" key="2">
    <source>
        <dbReference type="Proteomes" id="UP000190188"/>
    </source>
</evidence>
<dbReference type="Gene3D" id="3.90.1720.10">
    <property type="entry name" value="endopeptidase domain like (from Nostoc punctiforme)"/>
    <property type="match status" value="1"/>
</dbReference>
<gene>
    <name evidence="1" type="ORF">BVG16_17950</name>
</gene>
<accession>A0A1T2X895</accession>
<comment type="caution">
    <text evidence="1">The sequence shown here is derived from an EMBL/GenBank/DDBJ whole genome shotgun (WGS) entry which is preliminary data.</text>
</comment>
<sequence>MVTEVSRKIYILLTDTGTLFSRAIGLYTKANLNHASIVLDEEMKEIYSFGRKNSFNPFNGGFVKEKVFGHLVREATRPTACAIYSCTVSDDNYELLRARIQHMEQNQHQYKYNLLGLFGIVLNISIERKNAFFCTQFVAYMLQKHGVKLMMDKSLAQITPMDLQNCENLELIYSGDLRERARHQYAYPLTS</sequence>
<dbReference type="EMBL" id="MSZX01000007">
    <property type="protein sequence ID" value="OPA76101.1"/>
    <property type="molecule type" value="Genomic_DNA"/>
</dbReference>
<reference evidence="1 2" key="1">
    <citation type="submission" date="2017-01" db="EMBL/GenBank/DDBJ databases">
        <title>Genome analysis of Paenibacillus selenitrireducens ES3-24.</title>
        <authorList>
            <person name="Xu D."/>
            <person name="Yao R."/>
            <person name="Zheng S."/>
        </authorList>
    </citation>
    <scope>NUCLEOTIDE SEQUENCE [LARGE SCALE GENOMIC DNA]</scope>
    <source>
        <strain evidence="1 2">ES3-24</strain>
    </source>
</reference>
<organism evidence="1 2">
    <name type="scientific">Paenibacillus selenitireducens</name>
    <dbReference type="NCBI Taxonomy" id="1324314"/>
    <lineage>
        <taxon>Bacteria</taxon>
        <taxon>Bacillati</taxon>
        <taxon>Bacillota</taxon>
        <taxon>Bacilli</taxon>
        <taxon>Bacillales</taxon>
        <taxon>Paenibacillaceae</taxon>
        <taxon>Paenibacillus</taxon>
    </lineage>
</organism>
<dbReference type="AlphaFoldDB" id="A0A1T2X895"/>
<dbReference type="SUPFAM" id="SSF54001">
    <property type="entry name" value="Cysteine proteinases"/>
    <property type="match status" value="1"/>
</dbReference>
<proteinExistence type="predicted"/>
<keyword evidence="2" id="KW-1185">Reference proteome</keyword>
<dbReference type="STRING" id="1324314.BVG16_17950"/>